<evidence type="ECO:0000256" key="1">
    <source>
        <dbReference type="SAM" id="Coils"/>
    </source>
</evidence>
<dbReference type="SUPFAM" id="SSF48452">
    <property type="entry name" value="TPR-like"/>
    <property type="match status" value="1"/>
</dbReference>
<dbReference type="KEGG" id="acob:P0Y56_13560"/>
<name>A0AAJ5X8J0_9SPHN</name>
<evidence type="ECO:0000313" key="5">
    <source>
        <dbReference type="Proteomes" id="UP001218362"/>
    </source>
</evidence>
<feature type="compositionally biased region" description="Pro residues" evidence="2">
    <location>
        <begin position="162"/>
        <end position="176"/>
    </location>
</feature>
<dbReference type="InterPro" id="IPR019734">
    <property type="entry name" value="TPR_rpt"/>
</dbReference>
<dbReference type="AlphaFoldDB" id="A0AAJ5X8J0"/>
<dbReference type="Pfam" id="PF13174">
    <property type="entry name" value="TPR_6"/>
    <property type="match status" value="1"/>
</dbReference>
<dbReference type="InterPro" id="IPR011990">
    <property type="entry name" value="TPR-like_helical_dom_sf"/>
</dbReference>
<feature type="region of interest" description="Disordered" evidence="2">
    <location>
        <begin position="138"/>
        <end position="177"/>
    </location>
</feature>
<protein>
    <recommendedName>
        <fullName evidence="6">Outer membrane lipoprotein BamD-like domain-containing protein</fullName>
    </recommendedName>
</protein>
<keyword evidence="3" id="KW-0732">Signal</keyword>
<feature type="signal peptide" evidence="3">
    <location>
        <begin position="1"/>
        <end position="31"/>
    </location>
</feature>
<dbReference type="Gene3D" id="1.25.40.10">
    <property type="entry name" value="Tetratricopeptide repeat domain"/>
    <property type="match status" value="1"/>
</dbReference>
<sequence length="323" mass="34178">MVTGIARMRRKVVVLALLGSGLTLLPSIAHAQDQDARLRKIESEIKAIQRTVFPGGDGRFFTPEVTTAQQAAADSGLGGGNSTSAVTDILGRLDSLETQLRQLTSQNEENTHAIAQINARLDALDAAARQAAVAAAPITAPPPPGLTLTPSPAPAPVRAAPAPTPAAAPAPTPTPAPSAARVAAVQAIVKPVTADPGDDEYTYGFRLWEAKFYPEAVQQLQLFVQKYPKHPRISFARNLLGRAYLDQGKVDDAATWFVANYTAGATGERAPDSLLYLSEAMIAKGDTKRACLALAEFSEVYPALATGRLQGQYRADTARVKCN</sequence>
<dbReference type="EMBL" id="CP119316">
    <property type="protein sequence ID" value="WEK46039.1"/>
    <property type="molecule type" value="Genomic_DNA"/>
</dbReference>
<evidence type="ECO:0000256" key="3">
    <source>
        <dbReference type="SAM" id="SignalP"/>
    </source>
</evidence>
<evidence type="ECO:0008006" key="6">
    <source>
        <dbReference type="Google" id="ProtNLM"/>
    </source>
</evidence>
<accession>A0AAJ5X8J0</accession>
<feature type="coiled-coil region" evidence="1">
    <location>
        <begin position="86"/>
        <end position="113"/>
    </location>
</feature>
<feature type="chain" id="PRO_5042558960" description="Outer membrane lipoprotein BamD-like domain-containing protein" evidence="3">
    <location>
        <begin position="32"/>
        <end position="323"/>
    </location>
</feature>
<organism evidence="4 5">
    <name type="scientific">Candidatus Andeanibacterium colombiense</name>
    <dbReference type="NCBI Taxonomy" id="3121345"/>
    <lineage>
        <taxon>Bacteria</taxon>
        <taxon>Pseudomonadati</taxon>
        <taxon>Pseudomonadota</taxon>
        <taxon>Alphaproteobacteria</taxon>
        <taxon>Sphingomonadales</taxon>
        <taxon>Sphingomonadaceae</taxon>
        <taxon>Candidatus Andeanibacterium</taxon>
    </lineage>
</organism>
<keyword evidence="1" id="KW-0175">Coiled coil</keyword>
<reference evidence="4" key="1">
    <citation type="submission" date="2023-03" db="EMBL/GenBank/DDBJ databases">
        <title>Andean soil-derived lignocellulolytic bacterial consortium as a source of novel taxa and putative plastic-active enzymes.</title>
        <authorList>
            <person name="Diaz-Garcia L."/>
            <person name="Chuvochina M."/>
            <person name="Feuerriegel G."/>
            <person name="Bunk B."/>
            <person name="Sproer C."/>
            <person name="Streit W.R."/>
            <person name="Rodriguez L.M."/>
            <person name="Overmann J."/>
            <person name="Jimenez D.J."/>
        </authorList>
    </citation>
    <scope>NUCLEOTIDE SEQUENCE</scope>
    <source>
        <strain evidence="4">MAG 26</strain>
    </source>
</reference>
<evidence type="ECO:0000313" key="4">
    <source>
        <dbReference type="EMBL" id="WEK46039.1"/>
    </source>
</evidence>
<feature type="compositionally biased region" description="Pro residues" evidence="2">
    <location>
        <begin position="139"/>
        <end position="155"/>
    </location>
</feature>
<dbReference type="Proteomes" id="UP001218362">
    <property type="component" value="Chromosome"/>
</dbReference>
<gene>
    <name evidence="4" type="ORF">P0Y56_13560</name>
</gene>
<proteinExistence type="predicted"/>
<evidence type="ECO:0000256" key="2">
    <source>
        <dbReference type="SAM" id="MobiDB-lite"/>
    </source>
</evidence>